<dbReference type="EMBL" id="JAGSOJ010000001">
    <property type="protein sequence ID" value="MCM1988441.1"/>
    <property type="molecule type" value="Genomic_DNA"/>
</dbReference>
<evidence type="ECO:0000313" key="1">
    <source>
        <dbReference type="EMBL" id="MCM1988441.1"/>
    </source>
</evidence>
<reference evidence="1" key="2">
    <citation type="submission" date="2021-04" db="EMBL/GenBank/DDBJ databases">
        <authorList>
            <person name="Dong X."/>
        </authorList>
    </citation>
    <scope>NUCLEOTIDE SEQUENCE</scope>
    <source>
        <strain evidence="1">ZWT</strain>
    </source>
</reference>
<comment type="caution">
    <text evidence="1">The sequence shown here is derived from an EMBL/GenBank/DDBJ whole genome shotgun (WGS) entry which is preliminary data.</text>
</comment>
<keyword evidence="2" id="KW-1185">Reference proteome</keyword>
<reference evidence="1" key="1">
    <citation type="journal article" date="2021" name="mSystems">
        <title>Bacteria and Archaea Synergistically Convert Glycine Betaine to Biogenic Methane in the Formosa Cold Seep of the South China Sea.</title>
        <authorList>
            <person name="Li L."/>
            <person name="Zhang W."/>
            <person name="Zhang S."/>
            <person name="Song L."/>
            <person name="Sun Q."/>
            <person name="Zhang H."/>
            <person name="Xiang H."/>
            <person name="Dong X."/>
        </authorList>
    </citation>
    <scope>NUCLEOTIDE SEQUENCE</scope>
    <source>
        <strain evidence="1">ZWT</strain>
    </source>
</reference>
<evidence type="ECO:0000313" key="2">
    <source>
        <dbReference type="Proteomes" id="UP001056429"/>
    </source>
</evidence>
<organism evidence="1 2">
    <name type="scientific">Oceanirhabdus seepicola</name>
    <dbReference type="NCBI Taxonomy" id="2828781"/>
    <lineage>
        <taxon>Bacteria</taxon>
        <taxon>Bacillati</taxon>
        <taxon>Bacillota</taxon>
        <taxon>Clostridia</taxon>
        <taxon>Eubacteriales</taxon>
        <taxon>Clostridiaceae</taxon>
        <taxon>Oceanirhabdus</taxon>
    </lineage>
</organism>
<name>A0A9J6NX19_9CLOT</name>
<dbReference type="RefSeq" id="WP_250857308.1">
    <property type="nucleotide sequence ID" value="NZ_JAGSOJ010000001.1"/>
</dbReference>
<protein>
    <submittedName>
        <fullName evidence="1">Uncharacterized protein</fullName>
    </submittedName>
</protein>
<sequence>MNEKQKETAKKILNLFTELANVLRKEDTNEIDYVMRKIIYIIKSLDKSINLKEYNFNEVISEIGKIYKGLFPTHGGLTDFYIWREDFEERKKANEILDKIKEEIWKQLNLIR</sequence>
<gene>
    <name evidence="1" type="ORF">KDK92_01730</name>
</gene>
<accession>A0A9J6NX19</accession>
<dbReference type="Proteomes" id="UP001056429">
    <property type="component" value="Unassembled WGS sequence"/>
</dbReference>
<proteinExistence type="predicted"/>
<dbReference type="AlphaFoldDB" id="A0A9J6NX19"/>